<protein>
    <submittedName>
        <fullName evidence="1">Uncharacterized protein DUF2783</fullName>
    </submittedName>
</protein>
<reference evidence="1 2" key="1">
    <citation type="submission" date="2018-07" db="EMBL/GenBank/DDBJ databases">
        <title>Genomic Encyclopedia of Type Strains, Phase IV (KMG-IV): sequencing the most valuable type-strain genomes for metagenomic binning, comparative biology and taxonomic classification.</title>
        <authorList>
            <person name="Goeker M."/>
        </authorList>
    </citation>
    <scope>NUCLEOTIDE SEQUENCE [LARGE SCALE GENOMIC DNA]</scope>
    <source>
        <strain evidence="1 2">DSM 21634</strain>
    </source>
</reference>
<dbReference type="EMBL" id="QPJK01000004">
    <property type="protein sequence ID" value="RCW71309.1"/>
    <property type="molecule type" value="Genomic_DNA"/>
</dbReference>
<organism evidence="1 2">
    <name type="scientific">Pseudorhodoferax soli</name>
    <dbReference type="NCBI Taxonomy" id="545864"/>
    <lineage>
        <taxon>Bacteria</taxon>
        <taxon>Pseudomonadati</taxon>
        <taxon>Pseudomonadota</taxon>
        <taxon>Betaproteobacteria</taxon>
        <taxon>Burkholderiales</taxon>
        <taxon>Comamonadaceae</taxon>
    </lineage>
</organism>
<keyword evidence="2" id="KW-1185">Reference proteome</keyword>
<gene>
    <name evidence="1" type="ORF">DES41_104128</name>
</gene>
<dbReference type="AlphaFoldDB" id="A0A368XUZ1"/>
<evidence type="ECO:0000313" key="2">
    <source>
        <dbReference type="Proteomes" id="UP000252884"/>
    </source>
</evidence>
<proteinExistence type="predicted"/>
<name>A0A368XUZ1_9BURK</name>
<evidence type="ECO:0000313" key="1">
    <source>
        <dbReference type="EMBL" id="RCW71309.1"/>
    </source>
</evidence>
<accession>A0A368XUZ1</accession>
<comment type="caution">
    <text evidence="1">The sequence shown here is derived from an EMBL/GenBank/DDBJ whole genome shotgun (WGS) entry which is preliminary data.</text>
</comment>
<dbReference type="Proteomes" id="UP000252884">
    <property type="component" value="Unassembled WGS sequence"/>
</dbReference>
<sequence>MEAMNHALPADARDRLYAACAHAITEAGPAREALFLARLALLLMEQVGDEARCRQALAEALHALPVPSLSSNEDGD</sequence>